<reference evidence="1" key="1">
    <citation type="submission" date="2022-04" db="EMBL/GenBank/DDBJ databases">
        <title>Chromosome-scale genome assembly of Holotrichia oblita Faldermann.</title>
        <authorList>
            <person name="Rongchong L."/>
        </authorList>
    </citation>
    <scope>NUCLEOTIDE SEQUENCE</scope>
    <source>
        <strain evidence="1">81SQS9</strain>
    </source>
</reference>
<proteinExistence type="predicted"/>
<gene>
    <name evidence="1" type="ORF">MML48_7g00014073</name>
</gene>
<dbReference type="EMBL" id="CM043021">
    <property type="protein sequence ID" value="KAI4458673.1"/>
    <property type="molecule type" value="Genomic_DNA"/>
</dbReference>
<dbReference type="Proteomes" id="UP001056778">
    <property type="component" value="Chromosome 7"/>
</dbReference>
<evidence type="ECO:0000313" key="1">
    <source>
        <dbReference type="EMBL" id="KAI4458673.1"/>
    </source>
</evidence>
<keyword evidence="2" id="KW-1185">Reference proteome</keyword>
<evidence type="ECO:0000313" key="2">
    <source>
        <dbReference type="Proteomes" id="UP001056778"/>
    </source>
</evidence>
<organism evidence="1 2">
    <name type="scientific">Holotrichia oblita</name>
    <name type="common">Chafer beetle</name>
    <dbReference type="NCBI Taxonomy" id="644536"/>
    <lineage>
        <taxon>Eukaryota</taxon>
        <taxon>Metazoa</taxon>
        <taxon>Ecdysozoa</taxon>
        <taxon>Arthropoda</taxon>
        <taxon>Hexapoda</taxon>
        <taxon>Insecta</taxon>
        <taxon>Pterygota</taxon>
        <taxon>Neoptera</taxon>
        <taxon>Endopterygota</taxon>
        <taxon>Coleoptera</taxon>
        <taxon>Polyphaga</taxon>
        <taxon>Scarabaeiformia</taxon>
        <taxon>Scarabaeidae</taxon>
        <taxon>Melolonthinae</taxon>
        <taxon>Holotrichia</taxon>
    </lineage>
</organism>
<name>A0ACB9SVV5_HOLOL</name>
<protein>
    <submittedName>
        <fullName evidence="1">Mucin/porimin</fullName>
    </submittedName>
</protein>
<accession>A0ACB9SVV5</accession>
<sequence>MKVLNIRFPFILVVVLISTVRCQDSKKPEAKDDSSTNVGVIINGSTELPDQVTTITVQTVTPDSNTTTPTTTSSTTSTTVTTTTTPTTKSPETTTTPPTTQSPTTKSTTTQPPTKPTKSTTAAPSTTEKPVDPTTTPVPPKDRHFDGASFIGGIILAVGLMGIGFIAFKFYKARTERNYHTL</sequence>
<comment type="caution">
    <text evidence="1">The sequence shown here is derived from an EMBL/GenBank/DDBJ whole genome shotgun (WGS) entry which is preliminary data.</text>
</comment>